<keyword evidence="13 14" id="KW-0234">DNA repair</keyword>
<dbReference type="GO" id="GO:0005524">
    <property type="term" value="F:ATP binding"/>
    <property type="evidence" value="ECO:0007669"/>
    <property type="project" value="UniProtKB-UniRule"/>
</dbReference>
<dbReference type="AlphaFoldDB" id="A0A7Z7AZ96"/>
<dbReference type="Gene3D" id="1.20.1580.10">
    <property type="entry name" value="ABC transporter ATPase like domain"/>
    <property type="match status" value="2"/>
</dbReference>
<keyword evidence="7 14" id="KW-0228">DNA excision</keyword>
<keyword evidence="8 14" id="KW-0863">Zinc-finger</keyword>
<evidence type="ECO:0000256" key="11">
    <source>
        <dbReference type="ARBA" id="ARBA00022881"/>
    </source>
</evidence>
<dbReference type="NCBIfam" id="TIGR00630">
    <property type="entry name" value="uvra"/>
    <property type="match status" value="1"/>
</dbReference>
<feature type="domain" description="ABC transporter" evidence="15">
    <location>
        <begin position="602"/>
        <end position="938"/>
    </location>
</feature>
<dbReference type="GO" id="GO:0003677">
    <property type="term" value="F:DNA binding"/>
    <property type="evidence" value="ECO:0007669"/>
    <property type="project" value="UniProtKB-UniRule"/>
</dbReference>
<dbReference type="GO" id="GO:0009432">
    <property type="term" value="P:SOS response"/>
    <property type="evidence" value="ECO:0007669"/>
    <property type="project" value="UniProtKB-UniRule"/>
</dbReference>
<dbReference type="Gene3D" id="1.10.8.280">
    <property type="entry name" value="ABC transporter ATPase domain-like"/>
    <property type="match status" value="1"/>
</dbReference>
<dbReference type="Proteomes" id="UP000199259">
    <property type="component" value="Unassembled WGS sequence"/>
</dbReference>
<dbReference type="PROSITE" id="PS00211">
    <property type="entry name" value="ABC_TRANSPORTER_1"/>
    <property type="match status" value="2"/>
</dbReference>
<comment type="function">
    <text evidence="14">The UvrABC repair system catalyzes the recognition and processing of DNA lesions. UvrA is an ATPase and a DNA-binding protein. A damage recognition complex composed of 2 UvrA and 2 UvrB subunits scans DNA for abnormalities. When the presence of a lesion has been verified by UvrB, the UvrA molecules dissociate.</text>
</comment>
<keyword evidence="2 14" id="KW-0963">Cytoplasm</keyword>
<evidence type="ECO:0000256" key="3">
    <source>
        <dbReference type="ARBA" id="ARBA00022723"/>
    </source>
</evidence>
<keyword evidence="6 14" id="KW-0227">DNA damage</keyword>
<feature type="domain" description="ABC transporter" evidence="15">
    <location>
        <begin position="319"/>
        <end position="597"/>
    </location>
</feature>
<keyword evidence="14" id="KW-0742">SOS response</keyword>
<dbReference type="InterPro" id="IPR017871">
    <property type="entry name" value="ABC_transporter-like_CS"/>
</dbReference>
<feature type="zinc finger region" description="C4-type" evidence="14">
    <location>
        <begin position="254"/>
        <end position="281"/>
    </location>
</feature>
<evidence type="ECO:0000256" key="2">
    <source>
        <dbReference type="ARBA" id="ARBA00022490"/>
    </source>
</evidence>
<evidence type="ECO:0000256" key="8">
    <source>
        <dbReference type="ARBA" id="ARBA00022771"/>
    </source>
</evidence>
<feature type="zinc finger region" description="C4-type" evidence="14">
    <location>
        <begin position="741"/>
        <end position="767"/>
    </location>
</feature>
<dbReference type="Gene3D" id="3.30.1490.20">
    <property type="entry name" value="ATP-grasp fold, A domain"/>
    <property type="match status" value="1"/>
</dbReference>
<evidence type="ECO:0000256" key="9">
    <source>
        <dbReference type="ARBA" id="ARBA00022833"/>
    </source>
</evidence>
<dbReference type="FunFam" id="1.20.1580.10:FF:000002">
    <property type="entry name" value="UvrABC system protein A"/>
    <property type="match status" value="1"/>
</dbReference>
<dbReference type="NCBIfam" id="NF001503">
    <property type="entry name" value="PRK00349.1"/>
    <property type="match status" value="1"/>
</dbReference>
<dbReference type="Pfam" id="PF17760">
    <property type="entry name" value="UvrA_inter"/>
    <property type="match status" value="1"/>
</dbReference>
<dbReference type="InterPro" id="IPR004602">
    <property type="entry name" value="UvrA"/>
</dbReference>
<dbReference type="OrthoDB" id="7896at2157"/>
<dbReference type="InterPro" id="IPR027417">
    <property type="entry name" value="P-loop_NTPase"/>
</dbReference>
<dbReference type="GO" id="GO:0005737">
    <property type="term" value="C:cytoplasm"/>
    <property type="evidence" value="ECO:0007669"/>
    <property type="project" value="UniProtKB-SubCell"/>
</dbReference>
<feature type="binding site" evidence="14">
    <location>
        <begin position="642"/>
        <end position="649"/>
    </location>
    <ligand>
        <name>ATP</name>
        <dbReference type="ChEBI" id="CHEBI:30616"/>
    </ligand>
</feature>
<dbReference type="Pfam" id="PF17755">
    <property type="entry name" value="UvrA_DNA-bind"/>
    <property type="match status" value="1"/>
</dbReference>
<dbReference type="CDD" id="cd03271">
    <property type="entry name" value="ABC_UvrA_II"/>
    <property type="match status" value="1"/>
</dbReference>
<dbReference type="PANTHER" id="PTHR43152:SF3">
    <property type="entry name" value="UVRABC SYSTEM PROTEIN A"/>
    <property type="match status" value="1"/>
</dbReference>
<dbReference type="GO" id="GO:0009381">
    <property type="term" value="F:excinuclease ABC activity"/>
    <property type="evidence" value="ECO:0007669"/>
    <property type="project" value="UniProtKB-UniRule"/>
</dbReference>
<dbReference type="SMART" id="SM00382">
    <property type="entry name" value="AAA"/>
    <property type="match status" value="1"/>
</dbReference>
<evidence type="ECO:0000256" key="12">
    <source>
        <dbReference type="ARBA" id="ARBA00023125"/>
    </source>
</evidence>
<dbReference type="InterPro" id="IPR041552">
    <property type="entry name" value="UvrA_DNA-bd"/>
</dbReference>
<gene>
    <name evidence="14" type="primary">uvrA</name>
    <name evidence="16" type="ORF">SAMN04488589_2852</name>
</gene>
<dbReference type="InterPro" id="IPR041102">
    <property type="entry name" value="UvrA_inter"/>
</dbReference>
<keyword evidence="11 14" id="KW-0267">Excision nuclease</keyword>
<evidence type="ECO:0000259" key="15">
    <source>
        <dbReference type="PROSITE" id="PS50893"/>
    </source>
</evidence>
<evidence type="ECO:0000256" key="7">
    <source>
        <dbReference type="ARBA" id="ARBA00022769"/>
    </source>
</evidence>
<reference evidence="16 17" key="1">
    <citation type="submission" date="2016-10" db="EMBL/GenBank/DDBJ databases">
        <authorList>
            <person name="Varghese N."/>
            <person name="Submissions S."/>
        </authorList>
    </citation>
    <scope>NUCLEOTIDE SEQUENCE [LARGE SCALE GENOMIC DNA]</scope>
    <source>
        <strain evidence="16 17">PL 12/M</strain>
    </source>
</reference>
<evidence type="ECO:0000256" key="10">
    <source>
        <dbReference type="ARBA" id="ARBA00022840"/>
    </source>
</evidence>
<keyword evidence="12 14" id="KW-0238">DNA-binding</keyword>
<proteinExistence type="inferred from homology"/>
<dbReference type="PROSITE" id="PS50893">
    <property type="entry name" value="ABC_TRANSPORTER_2"/>
    <property type="match status" value="2"/>
</dbReference>
<comment type="subunit">
    <text evidence="14">Forms a heterotetramer with UvrB during the search for lesions.</text>
</comment>
<protein>
    <recommendedName>
        <fullName evidence="14">UvrABC system protein A</fullName>
        <shortName evidence="14">UvrA protein</shortName>
    </recommendedName>
    <alternativeName>
        <fullName evidence="14">Excinuclease ABC subunit A</fullName>
    </alternativeName>
</protein>
<accession>A0A7Z7AZ96</accession>
<dbReference type="SUPFAM" id="SSF52540">
    <property type="entry name" value="P-loop containing nucleoside triphosphate hydrolases"/>
    <property type="match status" value="2"/>
</dbReference>
<comment type="caution">
    <text evidence="16">The sequence shown here is derived from an EMBL/GenBank/DDBJ whole genome shotgun (WGS) entry which is preliminary data.</text>
</comment>
<evidence type="ECO:0000256" key="1">
    <source>
        <dbReference type="ARBA" id="ARBA00004496"/>
    </source>
</evidence>
<dbReference type="RefSeq" id="WP_091711109.1">
    <property type="nucleotide sequence ID" value="NZ_FNCA01000015.1"/>
</dbReference>
<organism evidence="16 17">
    <name type="scientific">Methanolobus vulcani</name>
    <dbReference type="NCBI Taxonomy" id="38026"/>
    <lineage>
        <taxon>Archaea</taxon>
        <taxon>Methanobacteriati</taxon>
        <taxon>Methanobacteriota</taxon>
        <taxon>Stenosarchaea group</taxon>
        <taxon>Methanomicrobia</taxon>
        <taxon>Methanosarcinales</taxon>
        <taxon>Methanosarcinaceae</taxon>
        <taxon>Methanolobus</taxon>
    </lineage>
</organism>
<evidence type="ECO:0000256" key="14">
    <source>
        <dbReference type="HAMAP-Rule" id="MF_00205"/>
    </source>
</evidence>
<dbReference type="Pfam" id="PF00005">
    <property type="entry name" value="ABC_tran"/>
    <property type="match status" value="1"/>
</dbReference>
<keyword evidence="4 14" id="KW-0677">Repeat</keyword>
<evidence type="ECO:0000256" key="13">
    <source>
        <dbReference type="ARBA" id="ARBA00023204"/>
    </source>
</evidence>
<feature type="binding site" evidence="14">
    <location>
        <begin position="33"/>
        <end position="40"/>
    </location>
    <ligand>
        <name>ATP</name>
        <dbReference type="ChEBI" id="CHEBI:30616"/>
    </ligand>
</feature>
<keyword evidence="9 14" id="KW-0862">Zinc</keyword>
<dbReference type="GO" id="GO:0008270">
    <property type="term" value="F:zinc ion binding"/>
    <property type="evidence" value="ECO:0007669"/>
    <property type="project" value="UniProtKB-UniRule"/>
</dbReference>
<dbReference type="InterPro" id="IPR003593">
    <property type="entry name" value="AAA+_ATPase"/>
</dbReference>
<keyword evidence="5 14" id="KW-0547">Nucleotide-binding</keyword>
<evidence type="ECO:0000256" key="4">
    <source>
        <dbReference type="ARBA" id="ARBA00022737"/>
    </source>
</evidence>
<dbReference type="GO" id="GO:0016887">
    <property type="term" value="F:ATP hydrolysis activity"/>
    <property type="evidence" value="ECO:0007669"/>
    <property type="project" value="InterPro"/>
</dbReference>
<comment type="subcellular location">
    <subcellularLocation>
        <location evidence="1 14">Cytoplasm</location>
    </subcellularLocation>
</comment>
<sequence length="942" mass="104499">MSLSSIRIKGAKEHNLKDIDLTLPRDKLIVITGLSGSGKSSLAFDTIYAEGQRRYVESLSAYARQFLGLMEKPDVEYIEGLSPAISIEQKTTSKNPRSTVGTVTEIYDYLRLLFARIGIRHCPNCSRIIETQSVDQIVDSIMNLREGTKIHVLAPLVRERKGEYKKLLLDLRSEGFTRVRVDGEIHLLEDAEDIELGRYFKHNIDIVVDRLVIKEGIEERISDSVETALEKSGGTITVQVLDGEELTFSEKLACPECGIGFEEMEPAAFSFNSPQGACPECHGLGTSMEFDPDLIVPDKTLSLNEGAVEPWYSKKSDGYYMQSLQSLANHLGFSMDLPFEQLDSEIQHIIFYGSEELIPFVHVGRNGGMWKHKGRFKGVIANLSKIYEGTDSENSKERMSRYISTKPCLTCHGKRLKPVTLAVTIDGRNIIDTTEMSVEEALEFFKELEPKLNDREYTIARLILKEIKARLGFLVDVGLDYLTLSRSAATLSGGEAQRIRLATQIGSSLMGVLYILDEPSIGLHQRDNLRLITTLKHLRDIGNTVLVVEHDEETICNSDYVVDMGPGAGIHGGEIVAEGTPKEIMKNKDSTTGKYLSGKLKIEIPGTRREPTGTMILRGASQNNLKSVDVEFPLGVLVCVTGVSGSGKSTLINETLNKVLAKQLNKARDIPGKYSSIEGLENVDKVITIDQSPIGRTPRSNPATYTNLFTPIRELFAQTKMARARGYKPGRFSFNVRGGRCEACSGDGIITIEMHFLPDVYVPCEVCHGKRYNRETLEVTYKDRNIAEVLDMTVEEALEFFENVPKISRKLETLNDVGLGYIKLGQSSTTLSGGEAQRVKLATELSKRSTGKTVYILDEPTTGLHFDDVKKLLEVLQRLVDAGNTVIVIEHNLDVIKTADWLIDLGPEGGDRGGEIIAQGTPEEVSKNSISYTGQFLKKILE</sequence>
<dbReference type="HAMAP" id="MF_00205">
    <property type="entry name" value="UvrA"/>
    <property type="match status" value="1"/>
</dbReference>
<evidence type="ECO:0000313" key="16">
    <source>
        <dbReference type="EMBL" id="SDG38055.1"/>
    </source>
</evidence>
<dbReference type="GO" id="GO:0009380">
    <property type="term" value="C:excinuclease repair complex"/>
    <property type="evidence" value="ECO:0007669"/>
    <property type="project" value="InterPro"/>
</dbReference>
<dbReference type="CDD" id="cd03270">
    <property type="entry name" value="ABC_UvrA_I"/>
    <property type="match status" value="1"/>
</dbReference>
<keyword evidence="17" id="KW-1185">Reference proteome</keyword>
<name>A0A7Z7AZ96_9EURY</name>
<dbReference type="PANTHER" id="PTHR43152">
    <property type="entry name" value="UVRABC SYSTEM PROTEIN A"/>
    <property type="match status" value="1"/>
</dbReference>
<evidence type="ECO:0000256" key="6">
    <source>
        <dbReference type="ARBA" id="ARBA00022763"/>
    </source>
</evidence>
<dbReference type="InterPro" id="IPR003439">
    <property type="entry name" value="ABC_transporter-like_ATP-bd"/>
</dbReference>
<evidence type="ECO:0000313" key="17">
    <source>
        <dbReference type="Proteomes" id="UP000199259"/>
    </source>
</evidence>
<keyword evidence="10 14" id="KW-0067">ATP-binding</keyword>
<evidence type="ECO:0000256" key="5">
    <source>
        <dbReference type="ARBA" id="ARBA00022741"/>
    </source>
</evidence>
<comment type="similarity">
    <text evidence="14">Belongs to the ABC transporter superfamily. UvrA family.</text>
</comment>
<keyword evidence="3 14" id="KW-0479">Metal-binding</keyword>
<dbReference type="InterPro" id="IPR013815">
    <property type="entry name" value="ATP_grasp_subdomain_1"/>
</dbReference>
<dbReference type="GO" id="GO:0006289">
    <property type="term" value="P:nucleotide-excision repair"/>
    <property type="evidence" value="ECO:0007669"/>
    <property type="project" value="UniProtKB-UniRule"/>
</dbReference>
<dbReference type="Gene3D" id="3.40.50.300">
    <property type="entry name" value="P-loop containing nucleotide triphosphate hydrolases"/>
    <property type="match status" value="2"/>
</dbReference>
<dbReference type="EMBL" id="FNCA01000015">
    <property type="protein sequence ID" value="SDG38055.1"/>
    <property type="molecule type" value="Genomic_DNA"/>
</dbReference>